<evidence type="ECO:0008006" key="5">
    <source>
        <dbReference type="Google" id="ProtNLM"/>
    </source>
</evidence>
<evidence type="ECO:0000256" key="1">
    <source>
        <dbReference type="ARBA" id="ARBA00004123"/>
    </source>
</evidence>
<comment type="subcellular location">
    <subcellularLocation>
        <location evidence="1">Nucleus</location>
    </subcellularLocation>
</comment>
<dbReference type="VEuPathDB" id="CryptoDB:cubi_03566"/>
<keyword evidence="4" id="KW-1185">Reference proteome</keyword>
<evidence type="ECO:0000313" key="3">
    <source>
        <dbReference type="EMBL" id="OII73768.1"/>
    </source>
</evidence>
<dbReference type="InterPro" id="IPR019140">
    <property type="entry name" value="MCM_complex-bd"/>
</dbReference>
<dbReference type="GO" id="GO:0003682">
    <property type="term" value="F:chromatin binding"/>
    <property type="evidence" value="ECO:0007669"/>
    <property type="project" value="TreeGrafter"/>
</dbReference>
<accession>A0A1J4MHS9</accession>
<evidence type="ECO:0000256" key="2">
    <source>
        <dbReference type="ARBA" id="ARBA00023242"/>
    </source>
</evidence>
<proteinExistence type="predicted"/>
<dbReference type="OrthoDB" id="329666at2759"/>
<dbReference type="RefSeq" id="XP_028875023.1">
    <property type="nucleotide sequence ID" value="XM_029020579.1"/>
</dbReference>
<dbReference type="AlphaFoldDB" id="A0A1J4MHS9"/>
<organism evidence="3 4">
    <name type="scientific">Cryptosporidium ubiquitum</name>
    <dbReference type="NCBI Taxonomy" id="857276"/>
    <lineage>
        <taxon>Eukaryota</taxon>
        <taxon>Sar</taxon>
        <taxon>Alveolata</taxon>
        <taxon>Apicomplexa</taxon>
        <taxon>Conoidasida</taxon>
        <taxon>Coccidia</taxon>
        <taxon>Eucoccidiorida</taxon>
        <taxon>Eimeriorina</taxon>
        <taxon>Cryptosporidiidae</taxon>
        <taxon>Cryptosporidium</taxon>
    </lineage>
</organism>
<evidence type="ECO:0000313" key="4">
    <source>
        <dbReference type="Proteomes" id="UP000186176"/>
    </source>
</evidence>
<protein>
    <recommendedName>
        <fullName evidence="5">Mini-chromosome maintenance complex-binding protein</fullName>
    </recommendedName>
</protein>
<reference evidence="3 4" key="1">
    <citation type="submission" date="2016-10" db="EMBL/GenBank/DDBJ databases">
        <title>Reductive evolution of mitochondrial metabolism and differential evolution of invasion-related proteins in Cryptosporidium.</title>
        <authorList>
            <person name="Liu S."/>
            <person name="Roellig D.M."/>
            <person name="Guo Y."/>
            <person name="Li N."/>
            <person name="Frace M.A."/>
            <person name="Tang K."/>
            <person name="Zhang L."/>
            <person name="Feng Y."/>
            <person name="Xiao L."/>
        </authorList>
    </citation>
    <scope>NUCLEOTIDE SEQUENCE [LARGE SCALE GENOMIC DNA]</scope>
    <source>
        <strain evidence="3">39726</strain>
    </source>
</reference>
<dbReference type="EMBL" id="LRBP01000014">
    <property type="protein sequence ID" value="OII73768.1"/>
    <property type="molecule type" value="Genomic_DNA"/>
</dbReference>
<gene>
    <name evidence="3" type="ORF">cubi_03566</name>
</gene>
<dbReference type="GeneID" id="39980358"/>
<comment type="caution">
    <text evidence="3">The sequence shown here is derived from an EMBL/GenBank/DDBJ whole genome shotgun (WGS) entry which is preliminary data.</text>
</comment>
<dbReference type="Pfam" id="PF09739">
    <property type="entry name" value="MCM_bind"/>
    <property type="match status" value="1"/>
</dbReference>
<dbReference type="GO" id="GO:0005634">
    <property type="term" value="C:nucleus"/>
    <property type="evidence" value="ECO:0007669"/>
    <property type="project" value="UniProtKB-SubCell"/>
</dbReference>
<sequence length="594" mass="68975">MRSLLNTFIQHLNDGECDINELISNGTIEQSAKGYFVARGMIEYFQEQEVFISKNDFDNEKFPRHGITDAFDYSAQKYKNDKVYNSRSLYRFVPVPFENQLYWDNNLEGRTNHIDYFSDIYKKFDECIIKIYDFTVELPQYICSIEVESREIFSKYINSYANKSNINKQGNKNDIKINELVEVLTTVELENLNSSDYMSGMEEKLDGNNLKTFISNTQRRLVLHVISFKRISNYSPIFCPEIGYDGFLGESYSPLKTCEFLGRLVENKYPSLSGIPELYNISVQYISNEICNGNNLLSEYILMCICSRQKLKFEADTENTQNCITNPPQIVLHITMCNKEFVEKLKSFLLNHFPRLLWINANTSNLNYGRLTPYFDSENDCFVTGTLQIPLLRNLIVLDETSLEEGELSEKGLENISNISLLTNYGYVNYGFTNYKIPMKTESNYIILTSNKKSIFTSTSSISICMDSKDFEANTDCLNPQNKFGIETSHFSKFNFSSILKLYISIVGSCVEMLDFDKQTQDYIVEEFVNIRQRSNLSSLVHASTLHTWIMLARTQALMNGEEKLSKHRFEKFFRLELERLENLSNKRKNTILN</sequence>
<dbReference type="GO" id="GO:0006261">
    <property type="term" value="P:DNA-templated DNA replication"/>
    <property type="evidence" value="ECO:0007669"/>
    <property type="project" value="TreeGrafter"/>
</dbReference>
<dbReference type="Proteomes" id="UP000186176">
    <property type="component" value="Unassembled WGS sequence"/>
</dbReference>
<keyword evidence="2" id="KW-0539">Nucleus</keyword>
<dbReference type="PANTHER" id="PTHR13489">
    <property type="entry name" value="MINI-CHROMOSOME MAINTENANCE COMPLEX-BINDING PROTEIN"/>
    <property type="match status" value="1"/>
</dbReference>
<dbReference type="PANTHER" id="PTHR13489:SF0">
    <property type="entry name" value="MINI-CHROMOSOME MAINTENANCE COMPLEX-BINDING PROTEIN"/>
    <property type="match status" value="1"/>
</dbReference>
<name>A0A1J4MHS9_9CRYT</name>